<reference evidence="2" key="1">
    <citation type="journal article" date="2020" name="Stud. Mycol.">
        <title>101 Dothideomycetes genomes: a test case for predicting lifestyles and emergence of pathogens.</title>
        <authorList>
            <person name="Haridas S."/>
            <person name="Albert R."/>
            <person name="Binder M."/>
            <person name="Bloem J."/>
            <person name="Labutti K."/>
            <person name="Salamov A."/>
            <person name="Andreopoulos B."/>
            <person name="Baker S."/>
            <person name="Barry K."/>
            <person name="Bills G."/>
            <person name="Bluhm B."/>
            <person name="Cannon C."/>
            <person name="Castanera R."/>
            <person name="Culley D."/>
            <person name="Daum C."/>
            <person name="Ezra D."/>
            <person name="Gonzalez J."/>
            <person name="Henrissat B."/>
            <person name="Kuo A."/>
            <person name="Liang C."/>
            <person name="Lipzen A."/>
            <person name="Lutzoni F."/>
            <person name="Magnuson J."/>
            <person name="Mondo S."/>
            <person name="Nolan M."/>
            <person name="Ohm R."/>
            <person name="Pangilinan J."/>
            <person name="Park H.-J."/>
            <person name="Ramirez L."/>
            <person name="Alfaro M."/>
            <person name="Sun H."/>
            <person name="Tritt A."/>
            <person name="Yoshinaga Y."/>
            <person name="Zwiers L.-H."/>
            <person name="Turgeon B."/>
            <person name="Goodwin S."/>
            <person name="Spatafora J."/>
            <person name="Crous P."/>
            <person name="Grigoriev I."/>
        </authorList>
    </citation>
    <scope>NUCLEOTIDE SEQUENCE</scope>
    <source>
        <strain evidence="2">CBS 207.26</strain>
    </source>
</reference>
<keyword evidence="3" id="KW-1185">Reference proteome</keyword>
<evidence type="ECO:0000256" key="1">
    <source>
        <dbReference type="SAM" id="MobiDB-lite"/>
    </source>
</evidence>
<organism evidence="2 3">
    <name type="scientific">Zopfia rhizophila CBS 207.26</name>
    <dbReference type="NCBI Taxonomy" id="1314779"/>
    <lineage>
        <taxon>Eukaryota</taxon>
        <taxon>Fungi</taxon>
        <taxon>Dikarya</taxon>
        <taxon>Ascomycota</taxon>
        <taxon>Pezizomycotina</taxon>
        <taxon>Dothideomycetes</taxon>
        <taxon>Dothideomycetes incertae sedis</taxon>
        <taxon>Zopfiaceae</taxon>
        <taxon>Zopfia</taxon>
    </lineage>
</organism>
<protein>
    <submittedName>
        <fullName evidence="2">Uncharacterized protein</fullName>
    </submittedName>
</protein>
<name>A0A6A6D9L5_9PEZI</name>
<sequence length="241" mass="28322">MLQIHLLERKSETRDSKRFASKSFESKIRRTRPRYRHREIEVRSSQEVLEVLQRHRVHRVVSYLDETTVEEPTATETPVTVEEAYDVGEATEKLETKEAERLVLISGAQSKSTDCSTTIPTDPLWFVETVTPSFKTARLRLYLRHNKEKHPKHAKEDKANPRATVVRRAICMQQNVNSDIHFFEPFHNQSHNQSHSVQRSGRSRKALGKRRMRSADIGKDPRIWSSEEERTEGKMWYPFRN</sequence>
<dbReference type="EMBL" id="ML994725">
    <property type="protein sequence ID" value="KAF2175795.1"/>
    <property type="molecule type" value="Genomic_DNA"/>
</dbReference>
<dbReference type="AlphaFoldDB" id="A0A6A6D9L5"/>
<gene>
    <name evidence="2" type="ORF">K469DRAFT_683471</name>
</gene>
<feature type="compositionally biased region" description="Basic residues" evidence="1">
    <location>
        <begin position="201"/>
        <end position="212"/>
    </location>
</feature>
<feature type="compositionally biased region" description="Polar residues" evidence="1">
    <location>
        <begin position="189"/>
        <end position="200"/>
    </location>
</feature>
<feature type="compositionally biased region" description="Basic and acidic residues" evidence="1">
    <location>
        <begin position="213"/>
        <end position="225"/>
    </location>
</feature>
<evidence type="ECO:0000313" key="3">
    <source>
        <dbReference type="Proteomes" id="UP000800200"/>
    </source>
</evidence>
<evidence type="ECO:0000313" key="2">
    <source>
        <dbReference type="EMBL" id="KAF2175795.1"/>
    </source>
</evidence>
<proteinExistence type="predicted"/>
<feature type="region of interest" description="Disordered" evidence="1">
    <location>
        <begin position="189"/>
        <end position="225"/>
    </location>
</feature>
<dbReference type="Proteomes" id="UP000800200">
    <property type="component" value="Unassembled WGS sequence"/>
</dbReference>
<accession>A0A6A6D9L5</accession>